<evidence type="ECO:0000313" key="8">
    <source>
        <dbReference type="EMBL" id="PME31620.1"/>
    </source>
</evidence>
<keyword evidence="5 6" id="KW-0472">Membrane</keyword>
<dbReference type="PANTHER" id="PTHR35007">
    <property type="entry name" value="INTEGRAL MEMBRANE PROTEIN-RELATED"/>
    <property type="match status" value="1"/>
</dbReference>
<keyword evidence="3 6" id="KW-0812">Transmembrane</keyword>
<keyword evidence="2" id="KW-1003">Cell membrane</keyword>
<evidence type="ECO:0000256" key="2">
    <source>
        <dbReference type="ARBA" id="ARBA00022475"/>
    </source>
</evidence>
<evidence type="ECO:0000313" key="13">
    <source>
        <dbReference type="Proteomes" id="UP000239763"/>
    </source>
</evidence>
<dbReference type="Proteomes" id="UP000239763">
    <property type="component" value="Unassembled WGS sequence"/>
</dbReference>
<dbReference type="Proteomes" id="UP000235554">
    <property type="component" value="Unassembled WGS sequence"/>
</dbReference>
<evidence type="ECO:0000313" key="9">
    <source>
        <dbReference type="EMBL" id="PMK41946.1"/>
    </source>
</evidence>
<organism evidence="10 12">
    <name type="scientific">Vibrio lentus</name>
    <dbReference type="NCBI Taxonomy" id="136468"/>
    <lineage>
        <taxon>Bacteria</taxon>
        <taxon>Pseudomonadati</taxon>
        <taxon>Pseudomonadota</taxon>
        <taxon>Gammaproteobacteria</taxon>
        <taxon>Vibrionales</taxon>
        <taxon>Vibrionaceae</taxon>
        <taxon>Vibrio</taxon>
    </lineage>
</organism>
<dbReference type="RefSeq" id="WP_099167384.1">
    <property type="nucleotide sequence ID" value="NZ_CAWQOO010000665.1"/>
</dbReference>
<feature type="transmembrane region" description="Helical" evidence="6">
    <location>
        <begin position="265"/>
        <end position="289"/>
    </location>
</feature>
<feature type="domain" description="Type II secretion system protein GspF" evidence="7">
    <location>
        <begin position="153"/>
        <end position="279"/>
    </location>
</feature>
<accession>A0A2J6UH00</accession>
<evidence type="ECO:0000313" key="10">
    <source>
        <dbReference type="EMBL" id="PMM60716.1"/>
    </source>
</evidence>
<keyword evidence="4 6" id="KW-1133">Transmembrane helix</keyword>
<evidence type="ECO:0000256" key="3">
    <source>
        <dbReference type="ARBA" id="ARBA00022692"/>
    </source>
</evidence>
<evidence type="ECO:0000256" key="1">
    <source>
        <dbReference type="ARBA" id="ARBA00004651"/>
    </source>
</evidence>
<feature type="transmembrane region" description="Helical" evidence="6">
    <location>
        <begin position="90"/>
        <end position="107"/>
    </location>
</feature>
<gene>
    <name evidence="10" type="ORF">BCT50_21925</name>
    <name evidence="9" type="ORF">BCT99_06990</name>
    <name evidence="8" type="ORF">BCV38_16175</name>
</gene>
<dbReference type="EMBL" id="MCZJ01000009">
    <property type="protein sequence ID" value="PMM60716.1"/>
    <property type="molecule type" value="Genomic_DNA"/>
</dbReference>
<name>A0A2J6UH00_9VIBR</name>
<dbReference type="PANTHER" id="PTHR35007:SF2">
    <property type="entry name" value="PILUS ASSEMBLE PROTEIN"/>
    <property type="match status" value="1"/>
</dbReference>
<reference evidence="11 12" key="1">
    <citation type="submission" date="2016-07" db="EMBL/GenBank/DDBJ databases">
        <title>Nontailed viruses are major unrecognized killers of bacteria in the ocean.</title>
        <authorList>
            <person name="Kauffman K."/>
            <person name="Hussain F."/>
            <person name="Yang J."/>
            <person name="Arevalo P."/>
            <person name="Brown J."/>
            <person name="Cutler M."/>
            <person name="Kelly L."/>
            <person name="Polz M.F."/>
        </authorList>
    </citation>
    <scope>NUCLEOTIDE SEQUENCE [LARGE SCALE GENOMIC DNA]</scope>
    <source>
        <strain evidence="12">10N.261.48.A1</strain>
        <strain evidence="11">10N.261.52.F7</strain>
    </source>
</reference>
<dbReference type="InterPro" id="IPR018076">
    <property type="entry name" value="T2SS_GspF_dom"/>
</dbReference>
<dbReference type="GO" id="GO:0005886">
    <property type="term" value="C:plasma membrane"/>
    <property type="evidence" value="ECO:0007669"/>
    <property type="project" value="UniProtKB-SubCell"/>
</dbReference>
<evidence type="ECO:0000256" key="6">
    <source>
        <dbReference type="SAM" id="Phobius"/>
    </source>
</evidence>
<dbReference type="AlphaFoldDB" id="A0A2J6UH00"/>
<reference evidence="10" key="2">
    <citation type="submission" date="2016-07" db="EMBL/GenBank/DDBJ databases">
        <authorList>
            <person name="Kauffman K."/>
            <person name="Arevalo P."/>
            <person name="Polz M.F."/>
        </authorList>
    </citation>
    <scope>NUCLEOTIDE SEQUENCE</scope>
    <source>
        <strain evidence="10">10N.261.48.A1</strain>
        <strain evidence="9">10N.261.52.F7</strain>
        <strain evidence="8">10N.286.55.E1</strain>
    </source>
</reference>
<feature type="transmembrane region" description="Helical" evidence="6">
    <location>
        <begin position="113"/>
        <end position="134"/>
    </location>
</feature>
<dbReference type="Pfam" id="PF00482">
    <property type="entry name" value="T2SSF"/>
    <property type="match status" value="1"/>
</dbReference>
<dbReference type="EMBL" id="MCSB01000004">
    <property type="protein sequence ID" value="PME31620.1"/>
    <property type="molecule type" value="Genomic_DNA"/>
</dbReference>
<feature type="transmembrane region" description="Helical" evidence="6">
    <location>
        <begin position="6"/>
        <end position="25"/>
    </location>
</feature>
<evidence type="ECO:0000313" key="11">
    <source>
        <dbReference type="Proteomes" id="UP000235385"/>
    </source>
</evidence>
<protein>
    <submittedName>
        <fullName evidence="10">Biotin synthase</fullName>
    </submittedName>
</protein>
<dbReference type="EMBL" id="MCXM01000046">
    <property type="protein sequence ID" value="PMK41946.1"/>
    <property type="molecule type" value="Genomic_DNA"/>
</dbReference>
<reference evidence="10 13" key="3">
    <citation type="journal article" date="2018" name="Nature">
        <title>A major lineage of non-tailed dsDNA viruses as unrecognized killers of marine bacteria.</title>
        <authorList>
            <person name="Kauffman K.M."/>
            <person name="Hussain F.A."/>
            <person name="Yang J."/>
            <person name="Arevalo P."/>
            <person name="Brown J.M."/>
            <person name="Chang W.K."/>
            <person name="VanInsberghe D."/>
            <person name="Elsherbini J."/>
            <person name="Sharma R.S."/>
            <person name="Cutler M.B."/>
            <person name="Kelly L."/>
            <person name="Polz M.F."/>
        </authorList>
    </citation>
    <scope>NUCLEOTIDE SEQUENCE</scope>
    <source>
        <strain evidence="10">10N.261.48.A1</strain>
        <strain evidence="9">10N.261.52.F7</strain>
        <strain evidence="8 13">10N.286.55.E1</strain>
    </source>
</reference>
<evidence type="ECO:0000259" key="7">
    <source>
        <dbReference type="Pfam" id="PF00482"/>
    </source>
</evidence>
<comment type="subcellular location">
    <subcellularLocation>
        <location evidence="1">Cell membrane</location>
        <topology evidence="1">Multi-pass membrane protein</topology>
    </subcellularLocation>
</comment>
<proteinExistence type="predicted"/>
<keyword evidence="13" id="KW-1185">Reference proteome</keyword>
<comment type="caution">
    <text evidence="10">The sequence shown here is derived from an EMBL/GenBank/DDBJ whole genome shotgun (WGS) entry which is preliminary data.</text>
</comment>
<evidence type="ECO:0000256" key="5">
    <source>
        <dbReference type="ARBA" id="ARBA00023136"/>
    </source>
</evidence>
<sequence>MNRMTLIFMLALTALGASVVILVLVKRIAQRRRYQSLAAQGESHQGKSDDVWERLDKFLPKILIQSSDAVSNNFERAGIYSPRLSRWFMPLKYTTTSLGGSALYLMTSGLSTSIQTALIAAWCIITITLPDVYINFQKRALQDKIANQLPYLLDLMSMCVQTGMTVESSIQYLSSEIQGLDKDLSHTVNLVNDRAQLVGLDKALDELYERYPSSEVRRFVLTLKQSLQYGSSIYSVLNNLASDIREVRMLALEEKIGKLSAKMSVPLILFILIPIVVLIAAPGIMRLMYGYI</sequence>
<evidence type="ECO:0000313" key="12">
    <source>
        <dbReference type="Proteomes" id="UP000235554"/>
    </source>
</evidence>
<evidence type="ECO:0000256" key="4">
    <source>
        <dbReference type="ARBA" id="ARBA00022989"/>
    </source>
</evidence>
<dbReference type="GeneID" id="69652504"/>